<gene>
    <name evidence="1" type="ORF">EVAR_99349_1</name>
</gene>
<sequence>MRVRFHVALPGLKVCEIRKRSEVNCGEQWQLRKTHISDRFVESYRFLEQYSANSKSAKGFNTPGEGNRKRQSESECVALEHKRVLNLLQANAGVSNE</sequence>
<protein>
    <submittedName>
        <fullName evidence="1">Uncharacterized protein</fullName>
    </submittedName>
</protein>
<proteinExistence type="predicted"/>
<dbReference type="EMBL" id="BGZK01003625">
    <property type="protein sequence ID" value="GBP03131.1"/>
    <property type="molecule type" value="Genomic_DNA"/>
</dbReference>
<keyword evidence="2" id="KW-1185">Reference proteome</keyword>
<accession>A0A4C1SQ04</accession>
<evidence type="ECO:0000313" key="1">
    <source>
        <dbReference type="EMBL" id="GBP03131.1"/>
    </source>
</evidence>
<dbReference type="Proteomes" id="UP000299102">
    <property type="component" value="Unassembled WGS sequence"/>
</dbReference>
<organism evidence="1 2">
    <name type="scientific">Eumeta variegata</name>
    <name type="common">Bagworm moth</name>
    <name type="synonym">Eumeta japonica</name>
    <dbReference type="NCBI Taxonomy" id="151549"/>
    <lineage>
        <taxon>Eukaryota</taxon>
        <taxon>Metazoa</taxon>
        <taxon>Ecdysozoa</taxon>
        <taxon>Arthropoda</taxon>
        <taxon>Hexapoda</taxon>
        <taxon>Insecta</taxon>
        <taxon>Pterygota</taxon>
        <taxon>Neoptera</taxon>
        <taxon>Endopterygota</taxon>
        <taxon>Lepidoptera</taxon>
        <taxon>Glossata</taxon>
        <taxon>Ditrysia</taxon>
        <taxon>Tineoidea</taxon>
        <taxon>Psychidae</taxon>
        <taxon>Oiketicinae</taxon>
        <taxon>Eumeta</taxon>
    </lineage>
</organism>
<name>A0A4C1SQ04_EUMVA</name>
<reference evidence="1 2" key="1">
    <citation type="journal article" date="2019" name="Commun. Biol.">
        <title>The bagworm genome reveals a unique fibroin gene that provides high tensile strength.</title>
        <authorList>
            <person name="Kono N."/>
            <person name="Nakamura H."/>
            <person name="Ohtoshi R."/>
            <person name="Tomita M."/>
            <person name="Numata K."/>
            <person name="Arakawa K."/>
        </authorList>
    </citation>
    <scope>NUCLEOTIDE SEQUENCE [LARGE SCALE GENOMIC DNA]</scope>
</reference>
<comment type="caution">
    <text evidence="1">The sequence shown here is derived from an EMBL/GenBank/DDBJ whole genome shotgun (WGS) entry which is preliminary data.</text>
</comment>
<dbReference type="AlphaFoldDB" id="A0A4C1SQ04"/>
<evidence type="ECO:0000313" key="2">
    <source>
        <dbReference type="Proteomes" id="UP000299102"/>
    </source>
</evidence>